<dbReference type="SUPFAM" id="SSF55979">
    <property type="entry name" value="DNA clamp"/>
    <property type="match status" value="2"/>
</dbReference>
<dbReference type="HAMAP" id="MF_00317">
    <property type="entry name" value="DNApol_clamp_arch"/>
    <property type="match status" value="1"/>
</dbReference>
<accession>A0A6M3M6J4</accession>
<feature type="domain" description="Proliferating cell nuclear antigen PCNA N-terminal" evidence="3">
    <location>
        <begin position="22"/>
        <end position="123"/>
    </location>
</feature>
<keyword evidence="2" id="KW-0238">DNA-binding</keyword>
<dbReference type="InterPro" id="IPR046938">
    <property type="entry name" value="DNA_clamp_sf"/>
</dbReference>
<dbReference type="GO" id="GO:0006272">
    <property type="term" value="P:leading strand elongation"/>
    <property type="evidence" value="ECO:0007669"/>
    <property type="project" value="TreeGrafter"/>
</dbReference>
<dbReference type="InterPro" id="IPR000730">
    <property type="entry name" value="Pr_cel_nuc_antig"/>
</dbReference>
<evidence type="ECO:0000313" key="5">
    <source>
        <dbReference type="EMBL" id="QJB00562.1"/>
    </source>
</evidence>
<dbReference type="PANTHER" id="PTHR11352">
    <property type="entry name" value="PROLIFERATING CELL NUCLEAR ANTIGEN"/>
    <property type="match status" value="1"/>
</dbReference>
<dbReference type="GO" id="GO:0030337">
    <property type="term" value="F:DNA polymerase processivity factor activity"/>
    <property type="evidence" value="ECO:0007669"/>
    <property type="project" value="InterPro"/>
</dbReference>
<evidence type="ECO:0008006" key="7">
    <source>
        <dbReference type="Google" id="ProtNLM"/>
    </source>
</evidence>
<proteinExistence type="inferred from homology"/>
<evidence type="ECO:0000256" key="1">
    <source>
        <dbReference type="ARBA" id="ARBA00010462"/>
    </source>
</evidence>
<dbReference type="EMBL" id="MT143882">
    <property type="protein sequence ID" value="QJB04422.1"/>
    <property type="molecule type" value="Genomic_DNA"/>
</dbReference>
<dbReference type="Gene3D" id="3.70.10.10">
    <property type="match status" value="1"/>
</dbReference>
<evidence type="ECO:0000259" key="3">
    <source>
        <dbReference type="Pfam" id="PF00705"/>
    </source>
</evidence>
<reference evidence="5" key="1">
    <citation type="submission" date="2020-03" db="EMBL/GenBank/DDBJ databases">
        <title>The deep terrestrial virosphere.</title>
        <authorList>
            <person name="Holmfeldt K."/>
            <person name="Nilsson E."/>
            <person name="Simone D."/>
            <person name="Lopez-Fernandez M."/>
            <person name="Wu X."/>
            <person name="de Brujin I."/>
            <person name="Lundin D."/>
            <person name="Andersson A."/>
            <person name="Bertilsson S."/>
            <person name="Dopson M."/>
        </authorList>
    </citation>
    <scope>NUCLEOTIDE SEQUENCE</scope>
    <source>
        <strain evidence="5">MM171A00411</strain>
        <strain evidence="6">MM171B00292</strain>
    </source>
</reference>
<feature type="domain" description="Proliferating cell nuclear antigen PCNA C-terminal" evidence="4">
    <location>
        <begin position="134"/>
        <end position="258"/>
    </location>
</feature>
<evidence type="ECO:0000259" key="4">
    <source>
        <dbReference type="Pfam" id="PF02747"/>
    </source>
</evidence>
<dbReference type="InterPro" id="IPR022649">
    <property type="entry name" value="Pr_cel_nuc_antig_C"/>
</dbReference>
<protein>
    <recommendedName>
        <fullName evidence="7">Proliferating cell nuclear antigen PCNA N-terminal domain-containing protein</fullName>
    </recommendedName>
</protein>
<dbReference type="InterPro" id="IPR022648">
    <property type="entry name" value="Pr_cel_nuc_antig_N"/>
</dbReference>
<evidence type="ECO:0000313" key="6">
    <source>
        <dbReference type="EMBL" id="QJB04422.1"/>
    </source>
</evidence>
<organism evidence="5">
    <name type="scientific">viral metagenome</name>
    <dbReference type="NCBI Taxonomy" id="1070528"/>
    <lineage>
        <taxon>unclassified sequences</taxon>
        <taxon>metagenomes</taxon>
        <taxon>organismal metagenomes</taxon>
    </lineage>
</organism>
<dbReference type="GO" id="GO:0006275">
    <property type="term" value="P:regulation of DNA replication"/>
    <property type="evidence" value="ECO:0007669"/>
    <property type="project" value="InterPro"/>
</dbReference>
<evidence type="ECO:0000256" key="2">
    <source>
        <dbReference type="ARBA" id="ARBA00023125"/>
    </source>
</evidence>
<dbReference type="PANTHER" id="PTHR11352:SF0">
    <property type="entry name" value="PROLIFERATING CELL NUCLEAR ANTIGEN"/>
    <property type="match status" value="1"/>
</dbReference>
<dbReference type="AlphaFoldDB" id="A0A6M3M6J4"/>
<dbReference type="Pfam" id="PF02747">
    <property type="entry name" value="PCNA_C"/>
    <property type="match status" value="1"/>
</dbReference>
<sequence length="262" mass="29245">MRIGLTEPKEVKFLGDVLKLLGAVNEEMSLNITKENITAISMDNSHIAMIDMKVDKSAFGEYDVEEDLLLSFNINELRKRLDTVDPKEERVSIQHDPEMMKVLLDVRNPDTQRKRLLKLSLLEPLDEEVPKPKIVFHCLAKFGLDDLEQAIKDAAMVSDHIVVRIFQEGPGGEANKLTFEAKGDMGESFLEVNTFDKFKIGNDSKDAQATYTTSWLAGFVGAIKPLAKQVTIELSTDMPMKLSLNGNSKITCDIFLAPCIGV</sequence>
<dbReference type="EMBL" id="MT143696">
    <property type="protein sequence ID" value="QJB00562.1"/>
    <property type="molecule type" value="Genomic_DNA"/>
</dbReference>
<dbReference type="Pfam" id="PF00705">
    <property type="entry name" value="PCNA_N"/>
    <property type="match status" value="1"/>
</dbReference>
<name>A0A6M3M6J4_9ZZZZ</name>
<dbReference type="GO" id="GO:0003677">
    <property type="term" value="F:DNA binding"/>
    <property type="evidence" value="ECO:0007669"/>
    <property type="project" value="UniProtKB-KW"/>
</dbReference>
<gene>
    <name evidence="5" type="ORF">MM171A00411_0024</name>
    <name evidence="6" type="ORF">MM171B00292_0023</name>
</gene>
<comment type="similarity">
    <text evidence="1">Belongs to the PCNA family.</text>
</comment>